<proteinExistence type="predicted"/>
<organism evidence="1 2">
    <name type="scientific">Necator americanus</name>
    <name type="common">Human hookworm</name>
    <dbReference type="NCBI Taxonomy" id="51031"/>
    <lineage>
        <taxon>Eukaryota</taxon>
        <taxon>Metazoa</taxon>
        <taxon>Ecdysozoa</taxon>
        <taxon>Nematoda</taxon>
        <taxon>Chromadorea</taxon>
        <taxon>Rhabditida</taxon>
        <taxon>Rhabditina</taxon>
        <taxon>Rhabditomorpha</taxon>
        <taxon>Strongyloidea</taxon>
        <taxon>Ancylostomatidae</taxon>
        <taxon>Bunostominae</taxon>
        <taxon>Necator</taxon>
    </lineage>
</organism>
<evidence type="ECO:0000313" key="2">
    <source>
        <dbReference type="Proteomes" id="UP001303046"/>
    </source>
</evidence>
<protein>
    <submittedName>
        <fullName evidence="1">Uncharacterized protein</fullName>
    </submittedName>
</protein>
<reference evidence="1 2" key="1">
    <citation type="submission" date="2023-08" db="EMBL/GenBank/DDBJ databases">
        <title>A Necator americanus chromosomal reference genome.</title>
        <authorList>
            <person name="Ilik V."/>
            <person name="Petrzelkova K.J."/>
            <person name="Pardy F."/>
            <person name="Fuh T."/>
            <person name="Niatou-Singa F.S."/>
            <person name="Gouil Q."/>
            <person name="Baker L."/>
            <person name="Ritchie M.E."/>
            <person name="Jex A.R."/>
            <person name="Gazzola D."/>
            <person name="Li H."/>
            <person name="Toshio Fujiwara R."/>
            <person name="Zhan B."/>
            <person name="Aroian R.V."/>
            <person name="Pafco B."/>
            <person name="Schwarz E.M."/>
        </authorList>
    </citation>
    <scope>NUCLEOTIDE SEQUENCE [LARGE SCALE GENOMIC DNA]</scope>
    <source>
        <strain evidence="1 2">Aroian</strain>
        <tissue evidence="1">Whole animal</tissue>
    </source>
</reference>
<sequence length="124" mass="14441">MRICESTPTLTIFGNVIKKIKKIRLRAHLFNTTVFDVLTCGSEPWVFHKQEENPNGIIERSTEKVLLGIYCFTQRKEGIRSSHLRHRSKIRDAVKERNTPNMSCTRDSLQQLPLDQNCERLDIT</sequence>
<accession>A0ABR1BLG6</accession>
<keyword evidence="2" id="KW-1185">Reference proteome</keyword>
<gene>
    <name evidence="1" type="primary">Necator_chrI.g513</name>
    <name evidence="1" type="ORF">RB195_004391</name>
</gene>
<evidence type="ECO:0000313" key="1">
    <source>
        <dbReference type="EMBL" id="KAK6726045.1"/>
    </source>
</evidence>
<comment type="caution">
    <text evidence="1">The sequence shown here is derived from an EMBL/GenBank/DDBJ whole genome shotgun (WGS) entry which is preliminary data.</text>
</comment>
<name>A0ABR1BLG6_NECAM</name>
<dbReference type="Proteomes" id="UP001303046">
    <property type="component" value="Unassembled WGS sequence"/>
</dbReference>
<dbReference type="EMBL" id="JAVFWL010000001">
    <property type="protein sequence ID" value="KAK6726045.1"/>
    <property type="molecule type" value="Genomic_DNA"/>
</dbReference>